<organism evidence="1 2">
    <name type="scientific">Palleronia caenipelagi</name>
    <dbReference type="NCBI Taxonomy" id="2489174"/>
    <lineage>
        <taxon>Bacteria</taxon>
        <taxon>Pseudomonadati</taxon>
        <taxon>Pseudomonadota</taxon>
        <taxon>Alphaproteobacteria</taxon>
        <taxon>Rhodobacterales</taxon>
        <taxon>Roseobacteraceae</taxon>
        <taxon>Palleronia</taxon>
    </lineage>
</organism>
<evidence type="ECO:0000313" key="1">
    <source>
        <dbReference type="EMBL" id="TRD13639.1"/>
    </source>
</evidence>
<dbReference type="GO" id="GO:0003677">
    <property type="term" value="F:DNA binding"/>
    <property type="evidence" value="ECO:0007669"/>
    <property type="project" value="InterPro"/>
</dbReference>
<dbReference type="GO" id="GO:0006313">
    <property type="term" value="P:DNA transposition"/>
    <property type="evidence" value="ECO:0007669"/>
    <property type="project" value="InterPro"/>
</dbReference>
<comment type="caution">
    <text evidence="1">The sequence shown here is derived from an EMBL/GenBank/DDBJ whole genome shotgun (WGS) entry which is preliminary data.</text>
</comment>
<keyword evidence="2" id="KW-1185">Reference proteome</keyword>
<dbReference type="RefSeq" id="WP_142836398.1">
    <property type="nucleotide sequence ID" value="NZ_VFSV01000121.1"/>
</dbReference>
<reference evidence="1 2" key="1">
    <citation type="submission" date="2019-06" db="EMBL/GenBank/DDBJ databases">
        <title>Paenimaribius caenipelagi gen. nov., sp. nov., isolated from a tidal flat.</title>
        <authorList>
            <person name="Yoon J.-H."/>
        </authorList>
    </citation>
    <scope>NUCLEOTIDE SEQUENCE [LARGE SCALE GENOMIC DNA]</scope>
    <source>
        <strain evidence="1 2">JBTF-M29</strain>
    </source>
</reference>
<dbReference type="Proteomes" id="UP000318590">
    <property type="component" value="Unassembled WGS sequence"/>
</dbReference>
<gene>
    <name evidence="1" type="ORF">FEV53_20130</name>
</gene>
<proteinExistence type="predicted"/>
<protein>
    <submittedName>
        <fullName evidence="1">Transposase</fullName>
    </submittedName>
</protein>
<name>A0A547PHL1_9RHOB</name>
<dbReference type="EMBL" id="VFSV01000121">
    <property type="protein sequence ID" value="TRD13639.1"/>
    <property type="molecule type" value="Genomic_DNA"/>
</dbReference>
<dbReference type="Pfam" id="PF01527">
    <property type="entry name" value="HTH_Tnp_1"/>
    <property type="match status" value="1"/>
</dbReference>
<dbReference type="AlphaFoldDB" id="A0A547PHL1"/>
<dbReference type="OrthoDB" id="7877002at2"/>
<dbReference type="GO" id="GO:0004803">
    <property type="term" value="F:transposase activity"/>
    <property type="evidence" value="ECO:0007669"/>
    <property type="project" value="InterPro"/>
</dbReference>
<dbReference type="InterPro" id="IPR002514">
    <property type="entry name" value="Transposase_8"/>
</dbReference>
<evidence type="ECO:0000313" key="2">
    <source>
        <dbReference type="Proteomes" id="UP000318590"/>
    </source>
</evidence>
<sequence>MSLSPDSGVLYPWPWEKDEIRRHRRKHTDEFNAAAVDRLYEPGATEGTVAKELGITGTQLKT</sequence>
<accession>A0A547PHL1</accession>